<dbReference type="Proteomes" id="UP001177021">
    <property type="component" value="Unassembled WGS sequence"/>
</dbReference>
<name>A0ACB0IEX6_TRIPR</name>
<evidence type="ECO:0000313" key="1">
    <source>
        <dbReference type="EMBL" id="CAJ2630861.1"/>
    </source>
</evidence>
<protein>
    <submittedName>
        <fullName evidence="1">Uncharacterized protein</fullName>
    </submittedName>
</protein>
<reference evidence="1" key="1">
    <citation type="submission" date="2023-10" db="EMBL/GenBank/DDBJ databases">
        <authorList>
            <person name="Rodriguez Cubillos JULIANA M."/>
            <person name="De Vega J."/>
        </authorList>
    </citation>
    <scope>NUCLEOTIDE SEQUENCE</scope>
</reference>
<sequence length="353" mass="39395">MSSSCGRDCGGSGGVRPYIRSKVPRLRWTPELHRCFVNAIQTLGGHHKATPKLVLQLMDIKGLTISHVKSHLQMYRTMRSEVGKQGRPSNQHKNQGFEEHDDGCVDEVNDVSVEHSLRRESDSSNFSKRARIERGSCTTTNLQQCSQRRICDDAVKNPLYCFYDYVLQPNNTNTNTNTNTMGSEHDDDDDDEHKNKGVKDDEQKFCGWQRKQIQPPKSSDFCINLTSFKSLNQQSDFPQDSNVNDRNTPSWAINGLTKTDRAHVEVEGEGGHELSLSLTLQNPSPQTSNVSYSASEISEAISCYPPPPHPHPNPTALGLGGFSSYYKDCSRASSSSTVKERINLDLSLAIYGN</sequence>
<dbReference type="EMBL" id="CASHSV030000001">
    <property type="protein sequence ID" value="CAJ2630861.1"/>
    <property type="molecule type" value="Genomic_DNA"/>
</dbReference>
<evidence type="ECO:0000313" key="2">
    <source>
        <dbReference type="Proteomes" id="UP001177021"/>
    </source>
</evidence>
<proteinExistence type="predicted"/>
<comment type="caution">
    <text evidence="1">The sequence shown here is derived from an EMBL/GenBank/DDBJ whole genome shotgun (WGS) entry which is preliminary data.</text>
</comment>
<organism evidence="1 2">
    <name type="scientific">Trifolium pratense</name>
    <name type="common">Red clover</name>
    <dbReference type="NCBI Taxonomy" id="57577"/>
    <lineage>
        <taxon>Eukaryota</taxon>
        <taxon>Viridiplantae</taxon>
        <taxon>Streptophyta</taxon>
        <taxon>Embryophyta</taxon>
        <taxon>Tracheophyta</taxon>
        <taxon>Spermatophyta</taxon>
        <taxon>Magnoliopsida</taxon>
        <taxon>eudicotyledons</taxon>
        <taxon>Gunneridae</taxon>
        <taxon>Pentapetalae</taxon>
        <taxon>rosids</taxon>
        <taxon>fabids</taxon>
        <taxon>Fabales</taxon>
        <taxon>Fabaceae</taxon>
        <taxon>Papilionoideae</taxon>
        <taxon>50 kb inversion clade</taxon>
        <taxon>NPAAA clade</taxon>
        <taxon>Hologalegina</taxon>
        <taxon>IRL clade</taxon>
        <taxon>Trifolieae</taxon>
        <taxon>Trifolium</taxon>
    </lineage>
</organism>
<keyword evidence="2" id="KW-1185">Reference proteome</keyword>
<gene>
    <name evidence="1" type="ORF">MILVUS5_LOCUS2555</name>
</gene>
<accession>A0ACB0IEX6</accession>